<dbReference type="EMBL" id="AP023177">
    <property type="protein sequence ID" value="BCF94929.1"/>
    <property type="molecule type" value="Genomic_DNA"/>
</dbReference>
<accession>A0A7I8C2Z7</accession>
<reference evidence="1 2" key="1">
    <citation type="journal article" date="2020" name="Genes (Basel)">
        <title>Genomic Comparison of Insect Gut Symbionts from Divergent Burkholderia Subclades.</title>
        <authorList>
            <person name="Takeshita K."/>
            <person name="Kikuchi Y."/>
        </authorList>
    </citation>
    <scope>NUCLEOTIDE SEQUENCE [LARGE SCALE GENOMIC DNA]</scope>
    <source>
        <strain evidence="1 2">PGU16</strain>
        <plasmid evidence="1 2">PPGU16_p2</plasmid>
    </source>
</reference>
<keyword evidence="2" id="KW-1185">Reference proteome</keyword>
<gene>
    <name evidence="1" type="ORF">PPGU16_79960</name>
</gene>
<evidence type="ECO:0000313" key="2">
    <source>
        <dbReference type="Proteomes" id="UP000510888"/>
    </source>
</evidence>
<evidence type="ECO:0000313" key="1">
    <source>
        <dbReference type="EMBL" id="BCF94929.1"/>
    </source>
</evidence>
<sequence length="77" mass="8918">MPPGTLFLSYQLTIDPVVDFTSGYHEKWLPIWEDFSCDWRGCWFNQRVEPPRRIIGDEVVAAGAKGILFRCISLDRT</sequence>
<dbReference type="AlphaFoldDB" id="A0A7I8C2Z7"/>
<dbReference type="KEGG" id="plad:PPGU16_79960"/>
<name>A0A7I8C2Z7_9BURK</name>
<dbReference type="Proteomes" id="UP000510888">
    <property type="component" value="Plasmid PPGU16_p2"/>
</dbReference>
<organism evidence="1 2">
    <name type="scientific">Paraburkholderia largidicola</name>
    <dbReference type="NCBI Taxonomy" id="3014751"/>
    <lineage>
        <taxon>Bacteria</taxon>
        <taxon>Pseudomonadati</taxon>
        <taxon>Pseudomonadota</taxon>
        <taxon>Betaproteobacteria</taxon>
        <taxon>Burkholderiales</taxon>
        <taxon>Burkholderiaceae</taxon>
        <taxon>Paraburkholderia</taxon>
    </lineage>
</organism>
<keyword evidence="1" id="KW-0614">Plasmid</keyword>
<protein>
    <submittedName>
        <fullName evidence="1">Uncharacterized protein</fullName>
    </submittedName>
</protein>
<geneLocation type="plasmid" evidence="1 2">
    <name>PPGU16_p2</name>
</geneLocation>
<proteinExistence type="predicted"/>